<gene>
    <name evidence="1" type="ORF">N657DRAFT_675518</name>
</gene>
<name>A0AAN6TQ31_9PEZI</name>
<accession>A0AAN6TQ31</accession>
<dbReference type="Proteomes" id="UP001302602">
    <property type="component" value="Unassembled WGS sequence"/>
</dbReference>
<organism evidence="1 2">
    <name type="scientific">Parathielavia appendiculata</name>
    <dbReference type="NCBI Taxonomy" id="2587402"/>
    <lineage>
        <taxon>Eukaryota</taxon>
        <taxon>Fungi</taxon>
        <taxon>Dikarya</taxon>
        <taxon>Ascomycota</taxon>
        <taxon>Pezizomycotina</taxon>
        <taxon>Sordariomycetes</taxon>
        <taxon>Sordariomycetidae</taxon>
        <taxon>Sordariales</taxon>
        <taxon>Chaetomiaceae</taxon>
        <taxon>Parathielavia</taxon>
    </lineage>
</organism>
<comment type="caution">
    <text evidence="1">The sequence shown here is derived from an EMBL/GenBank/DDBJ whole genome shotgun (WGS) entry which is preliminary data.</text>
</comment>
<evidence type="ECO:0000313" key="1">
    <source>
        <dbReference type="EMBL" id="KAK4118519.1"/>
    </source>
</evidence>
<dbReference type="GeneID" id="87832594"/>
<dbReference type="RefSeq" id="XP_062642292.1">
    <property type="nucleotide sequence ID" value="XM_062795826.1"/>
</dbReference>
<proteinExistence type="predicted"/>
<sequence length="123" mass="13405">MGITKHNAECRFIVMTYSAEWKHKIERLDRRIDFDNECKNYSQWTSGSWSLAGGCLSSYNTDSPMAQRALGDTVGLVDVTTHPELVEERLVRDLIKSVSVVAQEGGAGADGRGVHAAACCLGS</sequence>
<dbReference type="EMBL" id="MU853266">
    <property type="protein sequence ID" value="KAK4118519.1"/>
    <property type="molecule type" value="Genomic_DNA"/>
</dbReference>
<evidence type="ECO:0000313" key="2">
    <source>
        <dbReference type="Proteomes" id="UP001302602"/>
    </source>
</evidence>
<keyword evidence="2" id="KW-1185">Reference proteome</keyword>
<protein>
    <submittedName>
        <fullName evidence="1">Uncharacterized protein</fullName>
    </submittedName>
</protein>
<dbReference type="AlphaFoldDB" id="A0AAN6TQ31"/>
<reference evidence="1" key="1">
    <citation type="journal article" date="2023" name="Mol. Phylogenet. Evol.">
        <title>Genome-scale phylogeny and comparative genomics of the fungal order Sordariales.</title>
        <authorList>
            <person name="Hensen N."/>
            <person name="Bonometti L."/>
            <person name="Westerberg I."/>
            <person name="Brannstrom I.O."/>
            <person name="Guillou S."/>
            <person name="Cros-Aarteil S."/>
            <person name="Calhoun S."/>
            <person name="Haridas S."/>
            <person name="Kuo A."/>
            <person name="Mondo S."/>
            <person name="Pangilinan J."/>
            <person name="Riley R."/>
            <person name="LaButti K."/>
            <person name="Andreopoulos B."/>
            <person name="Lipzen A."/>
            <person name="Chen C."/>
            <person name="Yan M."/>
            <person name="Daum C."/>
            <person name="Ng V."/>
            <person name="Clum A."/>
            <person name="Steindorff A."/>
            <person name="Ohm R.A."/>
            <person name="Martin F."/>
            <person name="Silar P."/>
            <person name="Natvig D.O."/>
            <person name="Lalanne C."/>
            <person name="Gautier V."/>
            <person name="Ament-Velasquez S.L."/>
            <person name="Kruys A."/>
            <person name="Hutchinson M.I."/>
            <person name="Powell A.J."/>
            <person name="Barry K."/>
            <person name="Miller A.N."/>
            <person name="Grigoriev I.V."/>
            <person name="Debuchy R."/>
            <person name="Gladieux P."/>
            <person name="Hiltunen Thoren M."/>
            <person name="Johannesson H."/>
        </authorList>
    </citation>
    <scope>NUCLEOTIDE SEQUENCE</scope>
    <source>
        <strain evidence="1">CBS 731.68</strain>
    </source>
</reference>
<reference evidence="1" key="2">
    <citation type="submission" date="2023-05" db="EMBL/GenBank/DDBJ databases">
        <authorList>
            <consortium name="Lawrence Berkeley National Laboratory"/>
            <person name="Steindorff A."/>
            <person name="Hensen N."/>
            <person name="Bonometti L."/>
            <person name="Westerberg I."/>
            <person name="Brannstrom I.O."/>
            <person name="Guillou S."/>
            <person name="Cros-Aarteil S."/>
            <person name="Calhoun S."/>
            <person name="Haridas S."/>
            <person name="Kuo A."/>
            <person name="Mondo S."/>
            <person name="Pangilinan J."/>
            <person name="Riley R."/>
            <person name="Labutti K."/>
            <person name="Andreopoulos B."/>
            <person name="Lipzen A."/>
            <person name="Chen C."/>
            <person name="Yanf M."/>
            <person name="Daum C."/>
            <person name="Ng V."/>
            <person name="Clum A."/>
            <person name="Ohm R."/>
            <person name="Martin F."/>
            <person name="Silar P."/>
            <person name="Natvig D."/>
            <person name="Lalanne C."/>
            <person name="Gautier V."/>
            <person name="Ament-Velasquez S.L."/>
            <person name="Kruys A."/>
            <person name="Hutchinson M.I."/>
            <person name="Powell A.J."/>
            <person name="Barry K."/>
            <person name="Miller A.N."/>
            <person name="Grigoriev I.V."/>
            <person name="Debuchy R."/>
            <person name="Gladieux P."/>
            <person name="Thoren M.H."/>
            <person name="Johannesson H."/>
        </authorList>
    </citation>
    <scope>NUCLEOTIDE SEQUENCE</scope>
    <source>
        <strain evidence="1">CBS 731.68</strain>
    </source>
</reference>